<dbReference type="KEGG" id="vsh:BSZ05_07465"/>
<dbReference type="NCBIfam" id="NF040693">
    <property type="entry name" value="recomb_GmtY"/>
    <property type="match status" value="1"/>
</dbReference>
<evidence type="ECO:0000256" key="2">
    <source>
        <dbReference type="ARBA" id="ARBA00022908"/>
    </source>
</evidence>
<evidence type="ECO:0000256" key="4">
    <source>
        <dbReference type="ARBA" id="ARBA00023172"/>
    </source>
</evidence>
<comment type="similarity">
    <text evidence="1">Belongs to the 'phage' integrase family.</text>
</comment>
<proteinExistence type="inferred from homology"/>
<sequence length="470" mass="54741">MHSSTVLKARITLDNTGIQVETPVIITSEGVLKSYLNYLLAFRYKSESWKSRSVFAVRLLLDYMNANTGVFEKPKDMFREFSNALFTGTVGNDGSDPSGLRWKPRKESDANFLINLITHYTDYLSEVNEGDFYTLNPFRDASPFEQRLNWAAYYQKRDRAFLSHLWKRQDATFKNSKVRQVQARKKILSVGIYDSVKAFPDGRINDLLYQGFVYPRKEQCKVIHERLNLRDVLITFLMHYGGLRISEVCHIYVQDIVELQLNGKTISAVKVYHPSLGLAPTDDRLTRREYLRKHFGLKPRNEYPASQRRFAGWKNPMLTNAKGKFFTVEFFPEKAREQFFLLWKMYLMYQRFPPKKGQEHPYAFTSREGTPYTIKSYFESRKRAVERIGLEYSKEACTTPHADRHSYGQNLAESGVSSIVIKTAMHHSSIQSQQVYTQPTEKEVRRQLKNAEQTALTKSSINMQSLLELR</sequence>
<keyword evidence="2" id="KW-0229">DNA integration</keyword>
<dbReference type="Proteomes" id="UP000197092">
    <property type="component" value="Chromosome 1"/>
</dbReference>
<evidence type="ECO:0000256" key="3">
    <source>
        <dbReference type="ARBA" id="ARBA00023125"/>
    </source>
</evidence>
<gene>
    <name evidence="6" type="ORF">BSZ05_07465</name>
</gene>
<dbReference type="PANTHER" id="PTHR30349:SF41">
    <property type="entry name" value="INTEGRASE_RECOMBINASE PROTEIN MJ0367-RELATED"/>
    <property type="match status" value="1"/>
</dbReference>
<reference evidence="7" key="1">
    <citation type="submission" date="2016-12" db="EMBL/GenBank/DDBJ databases">
        <title>Comparative genomic analysis reveals the diversity, evolution, and environmental adaptation strategies of the genus Vibrio.</title>
        <authorList>
            <person name="Lin H."/>
            <person name="Wang X."/>
            <person name="Zhang X.-H."/>
        </authorList>
    </citation>
    <scope>NUCLEOTIDE SEQUENCE [LARGE SCALE GENOMIC DNA]</scope>
    <source>
        <strain evidence="7">QT6D1</strain>
    </source>
</reference>
<dbReference type="PANTHER" id="PTHR30349">
    <property type="entry name" value="PHAGE INTEGRASE-RELATED"/>
    <property type="match status" value="1"/>
</dbReference>
<keyword evidence="4" id="KW-0233">DNA recombination</keyword>
<accession>A0AAN1FFY1</accession>
<dbReference type="Pfam" id="PF00589">
    <property type="entry name" value="Phage_integrase"/>
    <property type="match status" value="1"/>
</dbReference>
<feature type="domain" description="Tyr recombinase" evidence="5">
    <location>
        <begin position="203"/>
        <end position="449"/>
    </location>
</feature>
<organism evidence="6 7">
    <name type="scientific">Vibrio mediterranei</name>
    <dbReference type="NCBI Taxonomy" id="689"/>
    <lineage>
        <taxon>Bacteria</taxon>
        <taxon>Pseudomonadati</taxon>
        <taxon>Pseudomonadota</taxon>
        <taxon>Gammaproteobacteria</taxon>
        <taxon>Vibrionales</taxon>
        <taxon>Vibrionaceae</taxon>
        <taxon>Vibrio</taxon>
    </lineage>
</organism>
<keyword evidence="3" id="KW-0238">DNA-binding</keyword>
<dbReference type="InterPro" id="IPR002104">
    <property type="entry name" value="Integrase_catalytic"/>
</dbReference>
<evidence type="ECO:0000259" key="5">
    <source>
        <dbReference type="PROSITE" id="PS51898"/>
    </source>
</evidence>
<dbReference type="InterPro" id="IPR011010">
    <property type="entry name" value="DNA_brk_join_enz"/>
</dbReference>
<name>A0AAN1FFY1_9VIBR</name>
<evidence type="ECO:0000313" key="6">
    <source>
        <dbReference type="EMBL" id="ASI89632.1"/>
    </source>
</evidence>
<dbReference type="RefSeq" id="WP_088876566.1">
    <property type="nucleotide sequence ID" value="NZ_CP018308.1"/>
</dbReference>
<dbReference type="Gene3D" id="1.10.443.10">
    <property type="entry name" value="Intergrase catalytic core"/>
    <property type="match status" value="1"/>
</dbReference>
<dbReference type="CDD" id="cd00397">
    <property type="entry name" value="DNA_BRE_C"/>
    <property type="match status" value="1"/>
</dbReference>
<dbReference type="InterPro" id="IPR050090">
    <property type="entry name" value="Tyrosine_recombinase_XerCD"/>
</dbReference>
<dbReference type="GO" id="GO:0003677">
    <property type="term" value="F:DNA binding"/>
    <property type="evidence" value="ECO:0007669"/>
    <property type="project" value="UniProtKB-KW"/>
</dbReference>
<dbReference type="GO" id="GO:0006310">
    <property type="term" value="P:DNA recombination"/>
    <property type="evidence" value="ECO:0007669"/>
    <property type="project" value="UniProtKB-KW"/>
</dbReference>
<dbReference type="PROSITE" id="PS51898">
    <property type="entry name" value="TYR_RECOMBINASE"/>
    <property type="match status" value="1"/>
</dbReference>
<protein>
    <recommendedName>
        <fullName evidence="5">Tyr recombinase domain-containing protein</fullName>
    </recommendedName>
</protein>
<dbReference type="GO" id="GO:0015074">
    <property type="term" value="P:DNA integration"/>
    <property type="evidence" value="ECO:0007669"/>
    <property type="project" value="UniProtKB-KW"/>
</dbReference>
<evidence type="ECO:0000313" key="7">
    <source>
        <dbReference type="Proteomes" id="UP000197092"/>
    </source>
</evidence>
<dbReference type="SUPFAM" id="SSF56349">
    <property type="entry name" value="DNA breaking-rejoining enzymes"/>
    <property type="match status" value="1"/>
</dbReference>
<evidence type="ECO:0000256" key="1">
    <source>
        <dbReference type="ARBA" id="ARBA00008857"/>
    </source>
</evidence>
<dbReference type="InterPro" id="IPR013762">
    <property type="entry name" value="Integrase-like_cat_sf"/>
</dbReference>
<dbReference type="AlphaFoldDB" id="A0AAN1FFY1"/>
<dbReference type="EMBL" id="CP018308">
    <property type="protein sequence ID" value="ASI89632.1"/>
    <property type="molecule type" value="Genomic_DNA"/>
</dbReference>